<dbReference type="EMBL" id="JAWJEJ010000002">
    <property type="protein sequence ID" value="MDV3458756.1"/>
    <property type="molecule type" value="Genomic_DNA"/>
</dbReference>
<reference evidence="2 3" key="1">
    <citation type="submission" date="2023-10" db="EMBL/GenBank/DDBJ databases">
        <title>Sphingomonas sp. HF-S4 16S ribosomal RNA gene Genome sequencing and assembly.</title>
        <authorList>
            <person name="Lee H."/>
        </authorList>
    </citation>
    <scope>NUCLEOTIDE SEQUENCE [LARGE SCALE GENOMIC DNA]</scope>
    <source>
        <strain evidence="2 3">HF-S4</strain>
    </source>
</reference>
<evidence type="ECO:0000313" key="3">
    <source>
        <dbReference type="Proteomes" id="UP001273531"/>
    </source>
</evidence>
<proteinExistence type="predicted"/>
<accession>A0ABU3YBK2</accession>
<dbReference type="Proteomes" id="UP001273531">
    <property type="component" value="Unassembled WGS sequence"/>
</dbReference>
<feature type="domain" description="PilZ" evidence="1">
    <location>
        <begin position="146"/>
        <end position="217"/>
    </location>
</feature>
<protein>
    <submittedName>
        <fullName evidence="2">PilZ domain-containing protein</fullName>
    </submittedName>
</protein>
<keyword evidence="3" id="KW-1185">Reference proteome</keyword>
<gene>
    <name evidence="2" type="ORF">RZN05_17295</name>
</gene>
<name>A0ABU3YBK2_9SPHN</name>
<dbReference type="RefSeq" id="WP_317227928.1">
    <property type="nucleotide sequence ID" value="NZ_JAWJEJ010000002.1"/>
</dbReference>
<sequence>MEVAYPTEDPRSAFEWERARQVGQAPLPGFRPRVKAVAQPAARVERRADARSKMSVYRSATLRWGGREVLCLIRNLSATGMMCRSVARPGQGDRVEVEMRSGECVPGIVVWTRDAQIGIRFDAQIDVSTVLNARVRTPQASVQRMPRLRAGCTATLIAESGRQSVTLLDLSQGGAKIEAGCLREGEHVTLGVVGLEPRSGTVRWVQAGRAGIAFLSPIPFDRLANWAVERPADQRVGTGSAPE</sequence>
<dbReference type="InterPro" id="IPR009875">
    <property type="entry name" value="PilZ_domain"/>
</dbReference>
<organism evidence="2 3">
    <name type="scientific">Sphingomonas agrestis</name>
    <dbReference type="NCBI Taxonomy" id="3080540"/>
    <lineage>
        <taxon>Bacteria</taxon>
        <taxon>Pseudomonadati</taxon>
        <taxon>Pseudomonadota</taxon>
        <taxon>Alphaproteobacteria</taxon>
        <taxon>Sphingomonadales</taxon>
        <taxon>Sphingomonadaceae</taxon>
        <taxon>Sphingomonas</taxon>
    </lineage>
</organism>
<comment type="caution">
    <text evidence="2">The sequence shown here is derived from an EMBL/GenBank/DDBJ whole genome shotgun (WGS) entry which is preliminary data.</text>
</comment>
<dbReference type="SUPFAM" id="SSF141371">
    <property type="entry name" value="PilZ domain-like"/>
    <property type="match status" value="2"/>
</dbReference>
<evidence type="ECO:0000313" key="2">
    <source>
        <dbReference type="EMBL" id="MDV3458756.1"/>
    </source>
</evidence>
<dbReference type="Pfam" id="PF07238">
    <property type="entry name" value="PilZ"/>
    <property type="match status" value="2"/>
</dbReference>
<feature type="domain" description="PilZ" evidence="1">
    <location>
        <begin position="45"/>
        <end position="127"/>
    </location>
</feature>
<evidence type="ECO:0000259" key="1">
    <source>
        <dbReference type="Pfam" id="PF07238"/>
    </source>
</evidence>